<gene>
    <name evidence="1" type="ORF">K3G22_18215</name>
</gene>
<keyword evidence="2" id="KW-1185">Reference proteome</keyword>
<dbReference type="Gene3D" id="3.40.50.300">
    <property type="entry name" value="P-loop containing nucleotide triphosphate hydrolases"/>
    <property type="match status" value="1"/>
</dbReference>
<dbReference type="EMBL" id="CP080635">
    <property type="protein sequence ID" value="QYX72631.1"/>
    <property type="molecule type" value="Genomic_DNA"/>
</dbReference>
<evidence type="ECO:0008006" key="3">
    <source>
        <dbReference type="Google" id="ProtNLM"/>
    </source>
</evidence>
<reference evidence="1 2" key="1">
    <citation type="submission" date="2021-08" db="EMBL/GenBank/DDBJ databases">
        <title>Shewanella putrefaciens YZ-J, complete genome.</title>
        <authorList>
            <person name="Yi Z."/>
        </authorList>
    </citation>
    <scope>NUCLEOTIDE SEQUENCE [LARGE SCALE GENOMIC DNA]</scope>
    <source>
        <strain evidence="1 2">YZ-J</strain>
    </source>
</reference>
<name>A0ABX8XBP9_SHEPU</name>
<organism evidence="1 2">
    <name type="scientific">Shewanella putrefaciens</name>
    <name type="common">Pseudomonas putrefaciens</name>
    <dbReference type="NCBI Taxonomy" id="24"/>
    <lineage>
        <taxon>Bacteria</taxon>
        <taxon>Pseudomonadati</taxon>
        <taxon>Pseudomonadota</taxon>
        <taxon>Gammaproteobacteria</taxon>
        <taxon>Alteromonadales</taxon>
        <taxon>Shewanellaceae</taxon>
        <taxon>Shewanella</taxon>
    </lineage>
</organism>
<dbReference type="InterPro" id="IPR027417">
    <property type="entry name" value="P-loop_NTPase"/>
</dbReference>
<dbReference type="SUPFAM" id="SSF52540">
    <property type="entry name" value="P-loop containing nucleoside triphosphate hydrolases"/>
    <property type="match status" value="1"/>
</dbReference>
<sequence length="391" mass="46103">MVNDMQERQNRYWQLLHQPDRLLLLHQASSVEQFVTLMGDWLAWPELTLDQMLDFVHMQRWEDFTPKLALFSQAWLPYRYCSQSKEVYWIPAFNQLSKPFLEDDISDIRLGLLAIFIQPKTLLKSLLTQCDSVPELHPCLMIFHWSRCGSTLVSSSFSKLNDCLVISESMLCSDIMRDDFWSQEVKVKLVDLCLRLQGRFRHGERHLVVKWNAWDLAYWPMLLALYPQSRVLCLIRNPKDILASHQRLAGRHMVEGQGLLSTEWHIQQIETVSTTFSLNKFRISVLQHLAQLTHALLNSNRAILLDYQQVKDFHPTTFSTILGRPLSMDEIECWQDHWCFDAKQQGQVFTPAVSNEPVPLRELQSPSWQQLFMTYNQLLQRLYWDKKHDAR</sequence>
<accession>A0ABX8XBP9</accession>
<protein>
    <recommendedName>
        <fullName evidence="3">Sulfotransferase family protein</fullName>
    </recommendedName>
</protein>
<evidence type="ECO:0000313" key="1">
    <source>
        <dbReference type="EMBL" id="QYX72631.1"/>
    </source>
</evidence>
<evidence type="ECO:0000313" key="2">
    <source>
        <dbReference type="Proteomes" id="UP000827084"/>
    </source>
</evidence>
<dbReference type="Proteomes" id="UP000827084">
    <property type="component" value="Chromosome"/>
</dbReference>
<proteinExistence type="predicted"/>